<reference evidence="2 4" key="2">
    <citation type="submission" date="2018-06" db="EMBL/GenBank/DDBJ databases">
        <authorList>
            <consortium name="Pathogen Informatics"/>
            <person name="Doyle S."/>
        </authorList>
    </citation>
    <scope>NUCLEOTIDE SEQUENCE [LARGE SCALE GENOMIC DNA]</scope>
    <source>
        <strain evidence="2 4">NCTC13492</strain>
    </source>
</reference>
<organism evidence="2 4">
    <name type="scientific">Chryseobacterium jejuense</name>
    <dbReference type="NCBI Taxonomy" id="445960"/>
    <lineage>
        <taxon>Bacteria</taxon>
        <taxon>Pseudomonadati</taxon>
        <taxon>Bacteroidota</taxon>
        <taxon>Flavobacteriia</taxon>
        <taxon>Flavobacteriales</taxon>
        <taxon>Weeksellaceae</taxon>
        <taxon>Chryseobacterium group</taxon>
        <taxon>Chryseobacterium</taxon>
    </lineage>
</organism>
<dbReference type="AlphaFoldDB" id="A0A2X2VEM0"/>
<evidence type="ECO:0008006" key="5">
    <source>
        <dbReference type="Google" id="ProtNLM"/>
    </source>
</evidence>
<dbReference type="EMBL" id="FNEG01000003">
    <property type="protein sequence ID" value="SDI99790.1"/>
    <property type="molecule type" value="Genomic_DNA"/>
</dbReference>
<dbReference type="Proteomes" id="UP000199426">
    <property type="component" value="Unassembled WGS sequence"/>
</dbReference>
<keyword evidence="3" id="KW-1185">Reference proteome</keyword>
<dbReference type="RefSeq" id="WP_089736796.1">
    <property type="nucleotide sequence ID" value="NZ_FNEG01000003.1"/>
</dbReference>
<proteinExistence type="predicted"/>
<protein>
    <recommendedName>
        <fullName evidence="5">DUF4303 domain-containing protein</fullName>
    </recommendedName>
</protein>
<dbReference type="OrthoDB" id="1451704at2"/>
<accession>A0A2X2VEM0</accession>
<evidence type="ECO:0000313" key="4">
    <source>
        <dbReference type="Proteomes" id="UP000251670"/>
    </source>
</evidence>
<dbReference type="Proteomes" id="UP000251670">
    <property type="component" value="Unassembled WGS sequence"/>
</dbReference>
<sequence length="183" mass="21525">MEEWHKQNLEKLISRIVDQFSYLYKKCTENNDEIYGMTIHANSFCTTSYMAVAAHNQLKKEEDIELKWQLDEWVITVDDGMYADDFLDQFNKDMREYFGEIMLPKIQNGADEKEEIEKNIQFYIVGMKEAKELLVTILGLEIENIVFTVSVDEHPDVALRSALAINVYSELLREFVEYKNENS</sequence>
<evidence type="ECO:0000313" key="1">
    <source>
        <dbReference type="EMBL" id="SDI99790.1"/>
    </source>
</evidence>
<name>A0A2X2VEM0_CHRJE</name>
<evidence type="ECO:0000313" key="3">
    <source>
        <dbReference type="Proteomes" id="UP000199426"/>
    </source>
</evidence>
<evidence type="ECO:0000313" key="2">
    <source>
        <dbReference type="EMBL" id="SQB27018.1"/>
    </source>
</evidence>
<dbReference type="EMBL" id="UAWB01000002">
    <property type="protein sequence ID" value="SQB27018.1"/>
    <property type="molecule type" value="Genomic_DNA"/>
</dbReference>
<dbReference type="STRING" id="445960.SAMN05421542_2524"/>
<reference evidence="1 3" key="1">
    <citation type="submission" date="2016-10" db="EMBL/GenBank/DDBJ databases">
        <authorList>
            <person name="Varghese N."/>
            <person name="Submissions S."/>
        </authorList>
    </citation>
    <scope>NUCLEOTIDE SEQUENCE [LARGE SCALE GENOMIC DNA]</scope>
    <source>
        <strain evidence="1 3">DSM 19299</strain>
    </source>
</reference>
<gene>
    <name evidence="2" type="ORF">NCTC13492_00698</name>
    <name evidence="1" type="ORF">SAMN05421542_2524</name>
</gene>